<evidence type="ECO:0000256" key="1">
    <source>
        <dbReference type="ARBA" id="ARBA00022801"/>
    </source>
</evidence>
<dbReference type="GO" id="GO:0016787">
    <property type="term" value="F:hydrolase activity"/>
    <property type="evidence" value="ECO:0007669"/>
    <property type="project" value="UniProtKB-KW"/>
</dbReference>
<dbReference type="AlphaFoldDB" id="A0A7K3WFS2"/>
<evidence type="ECO:0000313" key="2">
    <source>
        <dbReference type="EMBL" id="NEL55351.1"/>
    </source>
</evidence>
<organism evidence="2 3">
    <name type="scientific">Goekera deserti</name>
    <dbReference type="NCBI Taxonomy" id="2497753"/>
    <lineage>
        <taxon>Bacteria</taxon>
        <taxon>Bacillati</taxon>
        <taxon>Actinomycetota</taxon>
        <taxon>Actinomycetes</taxon>
        <taxon>Geodermatophilales</taxon>
        <taxon>Geodermatophilaceae</taxon>
        <taxon>Goekera</taxon>
    </lineage>
</organism>
<dbReference type="Pfam" id="PF04203">
    <property type="entry name" value="Sortase"/>
    <property type="match status" value="1"/>
</dbReference>
<dbReference type="CDD" id="cd05829">
    <property type="entry name" value="Sortase_F"/>
    <property type="match status" value="1"/>
</dbReference>
<comment type="caution">
    <text evidence="2">The sequence shown here is derived from an EMBL/GenBank/DDBJ whole genome shotgun (WGS) entry which is preliminary data.</text>
</comment>
<dbReference type="EMBL" id="JAAGWK010000022">
    <property type="protein sequence ID" value="NEL55351.1"/>
    <property type="molecule type" value="Genomic_DNA"/>
</dbReference>
<accession>A0A7K3WFS2</accession>
<dbReference type="NCBIfam" id="NF033748">
    <property type="entry name" value="class_F_sortase"/>
    <property type="match status" value="1"/>
</dbReference>
<dbReference type="InterPro" id="IPR042001">
    <property type="entry name" value="Sortase_F"/>
</dbReference>
<dbReference type="Proteomes" id="UP000470470">
    <property type="component" value="Unassembled WGS sequence"/>
</dbReference>
<proteinExistence type="predicted"/>
<keyword evidence="3" id="KW-1185">Reference proteome</keyword>
<evidence type="ECO:0000313" key="3">
    <source>
        <dbReference type="Proteomes" id="UP000470470"/>
    </source>
</evidence>
<sequence>MLLTVLGSTALVLPTGADHPTRLDRPVAVSPAGATAAVHVPQLALDLPVTPDDAVAPPPAPPAGPAASVPVRVQVPALGLRADVVRLGLAADGTMQLPPDGDPVGWFEGGPTPGEQGPAVLAGHVDWAGDPGAFAGLAELVAGDEVVVDRADGSQLVFRVDRVETHPKSAFPTEAVYGDTAGADLRLITCGGAFDEDAGDYRDNVVVFAALVPPG</sequence>
<dbReference type="InterPro" id="IPR023365">
    <property type="entry name" value="Sortase_dom-sf"/>
</dbReference>
<name>A0A7K3WFS2_9ACTN</name>
<dbReference type="InterPro" id="IPR005754">
    <property type="entry name" value="Sortase"/>
</dbReference>
<dbReference type="SUPFAM" id="SSF63817">
    <property type="entry name" value="Sortase"/>
    <property type="match status" value="1"/>
</dbReference>
<dbReference type="Gene3D" id="2.40.260.10">
    <property type="entry name" value="Sortase"/>
    <property type="match status" value="1"/>
</dbReference>
<gene>
    <name evidence="2" type="ORF">G1H19_15275</name>
</gene>
<protein>
    <submittedName>
        <fullName evidence="2">Class F sortase</fullName>
    </submittedName>
</protein>
<reference evidence="2 3" key="1">
    <citation type="submission" date="2020-02" db="EMBL/GenBank/DDBJ databases">
        <title>The whole genome sequence of CPCC 205119.</title>
        <authorList>
            <person name="Jiang Z."/>
        </authorList>
    </citation>
    <scope>NUCLEOTIDE SEQUENCE [LARGE SCALE GENOMIC DNA]</scope>
    <source>
        <strain evidence="2 3">CPCC 205119</strain>
    </source>
</reference>
<keyword evidence="1" id="KW-0378">Hydrolase</keyword>